<feature type="signal peptide" evidence="9">
    <location>
        <begin position="1"/>
        <end position="23"/>
    </location>
</feature>
<dbReference type="PANTHER" id="PTHR22917:SF1">
    <property type="entry name" value="PROTEOGLYCAN 4"/>
    <property type="match status" value="1"/>
</dbReference>
<feature type="compositionally biased region" description="Polar residues" evidence="8">
    <location>
        <begin position="2697"/>
        <end position="2710"/>
    </location>
</feature>
<feature type="compositionally biased region" description="Polar residues" evidence="8">
    <location>
        <begin position="2759"/>
        <end position="2774"/>
    </location>
</feature>
<dbReference type="Pfam" id="PF01033">
    <property type="entry name" value="Somatomedin_B"/>
    <property type="match status" value="2"/>
</dbReference>
<feature type="repeat" description="Hemopexin" evidence="7">
    <location>
        <begin position="3323"/>
        <end position="3370"/>
    </location>
</feature>
<dbReference type="Pfam" id="PF00045">
    <property type="entry name" value="Hemopexin"/>
    <property type="match status" value="1"/>
</dbReference>
<evidence type="ECO:0000256" key="4">
    <source>
        <dbReference type="ARBA" id="ARBA00022737"/>
    </source>
</evidence>
<dbReference type="InterPro" id="IPR018486">
    <property type="entry name" value="Hemopexin_CS"/>
</dbReference>
<feature type="compositionally biased region" description="Low complexity" evidence="8">
    <location>
        <begin position="227"/>
        <end position="239"/>
    </location>
</feature>
<feature type="compositionally biased region" description="Acidic residues" evidence="8">
    <location>
        <begin position="215"/>
        <end position="226"/>
    </location>
</feature>
<evidence type="ECO:0000256" key="7">
    <source>
        <dbReference type="PROSITE-ProRule" id="PRU01011"/>
    </source>
</evidence>
<organism evidence="11 12">
    <name type="scientific">Xenopus laevis</name>
    <name type="common">African clawed frog</name>
    <dbReference type="NCBI Taxonomy" id="8355"/>
    <lineage>
        <taxon>Eukaryota</taxon>
        <taxon>Metazoa</taxon>
        <taxon>Chordata</taxon>
        <taxon>Craniata</taxon>
        <taxon>Vertebrata</taxon>
        <taxon>Euteleostomi</taxon>
        <taxon>Amphibia</taxon>
        <taxon>Batrachia</taxon>
        <taxon>Anura</taxon>
        <taxon>Pipoidea</taxon>
        <taxon>Pipidae</taxon>
        <taxon>Xenopodinae</taxon>
        <taxon>Xenopus</taxon>
        <taxon>Xenopus</taxon>
    </lineage>
</organism>
<evidence type="ECO:0000256" key="9">
    <source>
        <dbReference type="SAM" id="SignalP"/>
    </source>
</evidence>
<feature type="compositionally biased region" description="Polar residues" evidence="8">
    <location>
        <begin position="578"/>
        <end position="632"/>
    </location>
</feature>
<feature type="compositionally biased region" description="Polar residues" evidence="8">
    <location>
        <begin position="2460"/>
        <end position="2486"/>
    </location>
</feature>
<feature type="compositionally biased region" description="Polar residues" evidence="8">
    <location>
        <begin position="2725"/>
        <end position="2751"/>
    </location>
</feature>
<dbReference type="OrthoDB" id="413699at2759"/>
<feature type="domain" description="SMB" evidence="10">
    <location>
        <begin position="25"/>
        <end position="64"/>
    </location>
</feature>
<feature type="compositionally biased region" description="Polar residues" evidence="8">
    <location>
        <begin position="2990"/>
        <end position="3016"/>
    </location>
</feature>
<feature type="compositionally biased region" description="Basic and acidic residues" evidence="8">
    <location>
        <begin position="160"/>
        <end position="176"/>
    </location>
</feature>
<dbReference type="PROSITE" id="PS00524">
    <property type="entry name" value="SMB_1"/>
    <property type="match status" value="2"/>
</dbReference>
<feature type="compositionally biased region" description="Basic and acidic residues" evidence="8">
    <location>
        <begin position="2547"/>
        <end position="2559"/>
    </location>
</feature>
<dbReference type="SUPFAM" id="SSF90188">
    <property type="entry name" value="Somatomedin B domain"/>
    <property type="match status" value="2"/>
</dbReference>
<dbReference type="Gene3D" id="2.110.10.10">
    <property type="entry name" value="Hemopexin-like domain"/>
    <property type="match status" value="1"/>
</dbReference>
<protein>
    <submittedName>
        <fullName evidence="12">Mucin-12-like isoform X5</fullName>
    </submittedName>
</protein>
<feature type="compositionally biased region" description="Basic residues" evidence="8">
    <location>
        <begin position="240"/>
        <end position="255"/>
    </location>
</feature>
<feature type="compositionally biased region" description="Polar residues" evidence="8">
    <location>
        <begin position="3047"/>
        <end position="3076"/>
    </location>
</feature>
<feature type="compositionally biased region" description="Basic residues" evidence="8">
    <location>
        <begin position="413"/>
        <end position="429"/>
    </location>
</feature>
<dbReference type="PROSITE" id="PS00024">
    <property type="entry name" value="HEMOPEXIN"/>
    <property type="match status" value="1"/>
</dbReference>
<dbReference type="RefSeq" id="XP_041446633.1">
    <property type="nucleotide sequence ID" value="XM_041590699.1"/>
</dbReference>
<feature type="compositionally biased region" description="Polar residues" evidence="8">
    <location>
        <begin position="2009"/>
        <end position="2025"/>
    </location>
</feature>
<sequence>MERIYYITQVAVGLLICFSVVSAQGEGSCVGRCGEGYFRGHSCHCDYNCMSYMECCRDFKAVCTTENSCRGRCHEGFIRGQACDCDPNCLNYGKCCPDYDSICAKPIQRRSPAPRPPEERGNLPDKEQDTEKEQDKVPQDTDQRNGDLPRKVPKKPTKNKIGDKIDGSDQQPKEPDQDSTTPPPNVITPQPVKEKKQPPKKPKIPKKKPKKLVETEEDIEETEENETSSMFSTTRTKGTTIKRTRKDPKKKKPKDKKLNPKANATEPIKESFTPSLPPPPDNNENALMTPQTPRVGDDIEDPNGSKEDSTDNPPSSTTPKTAKKRSPPKTNKKEINKNQEKDELTKQSNKKKPSPEDIKGKEKTNPKGEKKDPSKGPDTSEKKQIKKPVSRGPRKRIIKNFLEDDTEEPSKIVNKKKPPPKDINRKKKVDSKEERQEIVESEFTNSSQSSSSRRRSKSTTRRMSENNKDVKNKNNKKIPDVKPLIPPKRKKDKDFLRTPEPTPRDEGSGDDGSGMVFLQTTPSTTSLPTSLPKETFYSTETPKPLSTDEHSLKTTPVMNIFTDLSSASTDKTKEPFKQTENPAQPTEDSTSKATANDENNVRTSIALTSRPVNETSTDPSQNVGSISKQPQITTSSDTVTSFYRNIDKTTLVHTNNPLTDEERAGNQKGNTGDSRITVENSTIIKWTPYTTQSMTTEEMDKNTPLFEEANKDGLLIYPTVSSQNMENFTLLPTEIKIQQTTASTEGSINDGLTTTHSESKNSSFSAETVFTDMSTTILTTLRMSPSMSHPETSKISRGISTTDSTVTRVTDNVSGFVLPSEPDGNNPPMVSKEYTDRTTTVVLTSVSNSIGQSSDNNLSGHTEQLYTAYALNITSTEITQSGQSSPTNEVPKTAVQEPTQVPADSSALVTVETSPDHLVGSSLPTVDAPQSLSPAQENSTRQSHSSTMNRGLNGELASTVAKQPSEIHTGDIVTPGYIDYIHSKLPTQSSSSSSNLDITEQTASTTEHSSHTYKSTTVKENESRPAVTQTPQKDHSEIAVSATDTRTEVIYSTHSTQSTEQSTLTKEAPLSTALNKDIDKGYTNLLDTKGSEAPTEASTMITQQLNTNNIFSPTVTVNLGHKTSINEATSEQAIVNTPETKQSITDMPKTVPNERNTEGMVSVKTPNSAFVEPTQWQHTDQSSKAPQPVELNEERIHSSTGDTIEDHAVSVEDIGSAASHSTSSANAVTSDTNTLGAIILSTLSSDKTTQTEMQKASITRTTQLPIDLVGSSLPTVDAPQSLSPAQENSTRQSQSSTITMYRGLNGELASTVAKQPSEIHTGDTVTPGYIDYIHSKVPTQSSSSSNNLDITEQTASTTEHSSNIYKSTTVKENESRPAVTQTPQKDQSEIPESATDTRTEVIYSTHSTQSTEQSTLTKEAHLSTVLNKDIDKGYTNLLDTKGSEAPTDASTMNTQQINTNNILSPTVTVNLGHKTSINEATSEQAIVNTPETKQSLTDMPKTVPNERNTEGMVSVKTPDSAFVEPTQWQHTDQSSKAPQPVELNGDTIADHAVSVKDIGSAASHSTSSANTVTSKTNTLGAIILSTLSSDKTEMQKTSISGTTQLPIDTSLSVTVGSKTGDLSSHKILDTTPNIHTLNQHTSDSKVDVFTDPNIVTEGTTSTGGQESSSAINKTPDVRPMVTITEASQIPEITTTVESTAPLRENTSPAMTLKKCMVTTEEQKIDQSPAASFPSEISEKPRSSETDVPTEIISMELATRDTNDLNTISDVVTEGALTSNFRLTMSVPEITENPPVVVKTETGTKSISVLSTASLKPIDAQSIGQVSETSYPTDFPQKSFTAIAGDGISGTSPIIVTGQTNKDINKLSETVPNLETTHDLVEHFETVTNADRTLNIGKTPDTPDGKSLNRSASEEHLSTIAATGNSLTFGITASQMPNLANEKDSTVGVSTEQPKTEIWTTSTRHTISSTAQLLPYNSSDASTETMLDTFRSSTASLEQTRAVTEELHEGQTSPENELTTHSSASYTDPIIGTSLYKEVEQKEHLVTDKTNSDVSSSDTSSPASSTTGTLTNQSSFFTAHINTDQKSPETSTITSKEHHIIANSTVKHVPTILDKTSEKSVPLTTGLVETTRGNIMSSLFTDGKEGKSVSPTIGPSKVYTSSLKADLETSTENIKESTMHSLSSPQSSVSTGKWDENARDTTVYTTSTSIFFNEFTTLEPKKTDVVTSNASTESYPPSNMQKEKDHPSNTPIMTDVSSVPISTLHKQLTKYESPVAEPPELSSKHAGVPDITFGPGVLFTNISATEATDLTRLSSHYTINTPESTTETIPKLSSGTTEVNTSLEDTFSKSTNNLFTPSFGFSVNAVTTLQEQSTPDNKTNDNSHTTSSEGLQTSTSSMLNSSTSIGQTNEPSSSIVRNMYDTPNQTSTVEYSTLKLSEKKNVSSGHSTVFFTTQTIVSVPTSNAVESKENSTSPEGTYGYSSPTPGQKTEDLPTSKPQLTSSDVNISGNRTFADIKETTTTSSTTQPMESVSTTTQVNVASLQSTVKSSEKEDNTTKEVTTKPLLTEQQTNNPSVSSGHSTVFFTTQTIVSVPTSNAVESKENSSSTEGTHGYSSLTPGQKTEDLPTSKPQLTSSDNTSGNRTFVDIKKTTTTSSTTQPMKSVSTTTQENVASLQSTVKSSEKEDNTTKEVTTKPLLTEQQTNNPSISSGHSTVFFTTQTIVSVPTSNAVESKENSSSTEGTHGYSSPTPGQKTEDLPTSKPQLTSSDVNTSGNRTFVDIKETTTTSSTTQPIKSVSTTTQVNVASLQSTVKSSEKEDNTTKEVTTKPLLTEQQTNNPSVSSGHSTVFFTTQTIVSVPTSNAVESKENSSSTEGTHGYSSPTPGQKTEDLPTSKPQLTSSDNTSGNRTFVDIKETTTTSSTTQPMKSVSTTTQVNVASLQSTVKSSEKEDNTTKEGTTKPLLTEQQTNNPSVSSGHSTVFFTTQTIVSVPTSNAVESKENSSSTEGTHGYSSPTPGQKTEDLPTSKPQLTSSDVNTSGNRTFVDIKETTTTSSDTQPMKSVSTTTQVNVASLQSTVKSSEKQDNTTKGVTNKPLIREQQTKNPSVSSFPKSTVKYDVEKRPTVPKSDNRNTSSSRVISVEQMENKYNANPPHSLDHFSICEMLLDKENKLGISESDLQLIRKICMEIHSNFTSVSTPSSETKLPSQNPSDSPPKHFTTQSRVDQPNEKLLPNKTIIQIVEEISRKHLLFPSHKTNKSAAWILLLKKIRSPQDPQMNLCNGQPVNGMTTLQNGSMVVFRGHYFWTLNQGGAVRQARKISDVWGIPSPVDTVFTRCNCAGKTFFIKGPQYWRFTNDVMDKGYPKEISTGFGGLKGKVTAVLSVAGFKTRPESVYFFKGGGNVQKYTFRQEQSKRCTKKRQPTVQYPIYSHNIQTVKYRYPRDIQKQQRNIQRTVITIKQEPLGILHQEISVRSTWRGIPNSIVSAISLPNSHKPDGFDYFVFSKEKYYNINITSKVAVKPPPNSEQKISKDWYKCKE</sequence>
<feature type="compositionally biased region" description="Polar residues" evidence="8">
    <location>
        <begin position="878"/>
        <end position="913"/>
    </location>
</feature>
<feature type="compositionally biased region" description="Basic and acidic residues" evidence="8">
    <location>
        <begin position="2679"/>
        <end position="2691"/>
    </location>
</feature>
<evidence type="ECO:0000313" key="11">
    <source>
        <dbReference type="Proteomes" id="UP000186698"/>
    </source>
</evidence>
<feature type="compositionally biased region" description="Polar residues" evidence="8">
    <location>
        <begin position="2922"/>
        <end position="2943"/>
    </location>
</feature>
<feature type="compositionally biased region" description="Polar residues" evidence="8">
    <location>
        <begin position="2494"/>
        <end position="2509"/>
    </location>
</feature>
<dbReference type="PANTHER" id="PTHR22917">
    <property type="entry name" value="HEMOPEXIN DOMAIN-CONTAINING PROTEIN"/>
    <property type="match status" value="1"/>
</dbReference>
<feature type="compositionally biased region" description="Polar residues" evidence="8">
    <location>
        <begin position="2404"/>
        <end position="2420"/>
    </location>
</feature>
<feature type="region of interest" description="Disordered" evidence="8">
    <location>
        <begin position="3192"/>
        <end position="3220"/>
    </location>
</feature>
<evidence type="ECO:0000256" key="8">
    <source>
        <dbReference type="SAM" id="MobiDB-lite"/>
    </source>
</evidence>
<dbReference type="SMART" id="SM00120">
    <property type="entry name" value="HX"/>
    <property type="match status" value="2"/>
</dbReference>
<feature type="compositionally biased region" description="Low complexity" evidence="8">
    <location>
        <begin position="518"/>
        <end position="532"/>
    </location>
</feature>
<feature type="compositionally biased region" description="Basic and acidic residues" evidence="8">
    <location>
        <begin position="2944"/>
        <end position="2956"/>
    </location>
</feature>
<feature type="compositionally biased region" description="Polar residues" evidence="8">
    <location>
        <begin position="1337"/>
        <end position="1368"/>
    </location>
</feature>
<feature type="compositionally biased region" description="Polar residues" evidence="8">
    <location>
        <begin position="2657"/>
        <end position="2678"/>
    </location>
</feature>
<feature type="compositionally biased region" description="Polar residues" evidence="8">
    <location>
        <begin position="922"/>
        <end position="950"/>
    </location>
</feature>
<feature type="region of interest" description="Disordered" evidence="8">
    <location>
        <begin position="2858"/>
        <end position="2975"/>
    </location>
</feature>
<feature type="chain" id="PRO_5035275056" evidence="9">
    <location>
        <begin position="24"/>
        <end position="3534"/>
    </location>
</feature>
<dbReference type="InterPro" id="IPR036375">
    <property type="entry name" value="Hemopexin-like_dom_sf"/>
</dbReference>
<feature type="region of interest" description="Disordered" evidence="8">
    <location>
        <begin position="2368"/>
        <end position="2420"/>
    </location>
</feature>
<feature type="compositionally biased region" description="Polar residues" evidence="8">
    <location>
        <begin position="3099"/>
        <end position="3109"/>
    </location>
</feature>
<keyword evidence="4" id="KW-0677">Repeat</keyword>
<evidence type="ECO:0000256" key="3">
    <source>
        <dbReference type="ARBA" id="ARBA00022729"/>
    </source>
</evidence>
<keyword evidence="11" id="KW-1185">Reference proteome</keyword>
<feature type="compositionally biased region" description="Polar residues" evidence="8">
    <location>
        <begin position="2226"/>
        <end position="2239"/>
    </location>
</feature>
<feature type="region of interest" description="Disordered" evidence="8">
    <location>
        <begin position="2460"/>
        <end position="2513"/>
    </location>
</feature>
<dbReference type="GO" id="GO:0005615">
    <property type="term" value="C:extracellular space"/>
    <property type="evidence" value="ECO:0000318"/>
    <property type="project" value="GO_Central"/>
</dbReference>
<feature type="compositionally biased region" description="Polar residues" evidence="8">
    <location>
        <begin position="2565"/>
        <end position="2578"/>
    </location>
</feature>
<dbReference type="InterPro" id="IPR036024">
    <property type="entry name" value="Somatomedin_B-like_dom_sf"/>
</dbReference>
<feature type="region of interest" description="Disordered" evidence="8">
    <location>
        <begin position="878"/>
        <end position="951"/>
    </location>
</feature>
<feature type="compositionally biased region" description="Polar residues" evidence="8">
    <location>
        <begin position="2368"/>
        <end position="2391"/>
    </location>
</feature>
<feature type="region of interest" description="Disordered" evidence="8">
    <location>
        <begin position="2000"/>
        <end position="2026"/>
    </location>
</feature>
<evidence type="ECO:0000259" key="10">
    <source>
        <dbReference type="PROSITE" id="PS50958"/>
    </source>
</evidence>
<gene>
    <name evidence="12" type="primary">prg4.L</name>
</gene>
<keyword evidence="6" id="KW-0325">Glycoprotein</keyword>
<feature type="region of interest" description="Disordered" evidence="8">
    <location>
        <begin position="2044"/>
        <end position="2070"/>
    </location>
</feature>
<evidence type="ECO:0000313" key="12">
    <source>
        <dbReference type="RefSeq" id="XP_041446633.1"/>
    </source>
</evidence>
<feature type="compositionally biased region" description="Low complexity" evidence="8">
    <location>
        <begin position="2051"/>
        <end position="2070"/>
    </location>
</feature>
<feature type="compositionally biased region" description="Polar residues" evidence="8">
    <location>
        <begin position="3192"/>
        <end position="3208"/>
    </location>
</feature>
<feature type="compositionally biased region" description="Polar residues" evidence="8">
    <location>
        <begin position="2962"/>
        <end position="2975"/>
    </location>
</feature>
<feature type="compositionally biased region" description="Polar residues" evidence="8">
    <location>
        <begin position="2790"/>
        <end position="2811"/>
    </location>
</feature>
<feature type="compositionally biased region" description="Basic and acidic residues" evidence="8">
    <location>
        <begin position="462"/>
        <end position="480"/>
    </location>
</feature>
<feature type="compositionally biased region" description="Basic and acidic residues" evidence="8">
    <location>
        <begin position="353"/>
        <end position="383"/>
    </location>
</feature>
<dbReference type="InterPro" id="IPR001212">
    <property type="entry name" value="Somatomedin_B_dom"/>
</dbReference>
<keyword evidence="5" id="KW-1015">Disulfide bond</keyword>
<feature type="compositionally biased region" description="Polar residues" evidence="8">
    <location>
        <begin position="2178"/>
        <end position="2190"/>
    </location>
</feature>
<dbReference type="PROSITE" id="PS50958">
    <property type="entry name" value="SMB_2"/>
    <property type="match status" value="2"/>
</dbReference>
<dbReference type="CDD" id="cd00094">
    <property type="entry name" value="HX"/>
    <property type="match status" value="1"/>
</dbReference>
<dbReference type="Gene3D" id="4.10.410.20">
    <property type="match status" value="2"/>
</dbReference>
<dbReference type="GeneID" id="108713558"/>
<dbReference type="InterPro" id="IPR018487">
    <property type="entry name" value="Hemopexin-like_repeat"/>
</dbReference>
<feature type="region of interest" description="Disordered" evidence="8">
    <location>
        <begin position="2542"/>
        <end position="2578"/>
    </location>
</feature>
<feature type="region of interest" description="Disordered" evidence="8">
    <location>
        <begin position="2990"/>
        <end position="3134"/>
    </location>
</feature>
<evidence type="ECO:0000256" key="2">
    <source>
        <dbReference type="ARBA" id="ARBA00022525"/>
    </source>
</evidence>
<keyword evidence="3 9" id="KW-0732">Signal</keyword>
<feature type="compositionally biased region" description="Basic and acidic residues" evidence="8">
    <location>
        <begin position="116"/>
        <end position="150"/>
    </location>
</feature>
<dbReference type="SUPFAM" id="SSF50923">
    <property type="entry name" value="Hemopexin-like domain"/>
    <property type="match status" value="1"/>
</dbReference>
<feature type="compositionally biased region" description="Polar residues" evidence="8">
    <location>
        <begin position="2627"/>
        <end position="2641"/>
    </location>
</feature>
<feature type="compositionally biased region" description="Low complexity" evidence="8">
    <location>
        <begin position="441"/>
        <end position="451"/>
    </location>
</feature>
<dbReference type="InterPro" id="IPR051298">
    <property type="entry name" value="Heme_transport/Cell_adhesion"/>
</dbReference>
<feature type="compositionally biased region" description="Polar residues" evidence="8">
    <location>
        <begin position="282"/>
        <end position="292"/>
    </location>
</feature>
<accession>A0A8J1MZD4</accession>
<feature type="compositionally biased region" description="Polar residues" evidence="8">
    <location>
        <begin position="553"/>
        <end position="569"/>
    </location>
</feature>
<reference evidence="12" key="1">
    <citation type="submission" date="2025-08" db="UniProtKB">
        <authorList>
            <consortium name="RefSeq"/>
        </authorList>
    </citation>
    <scope>IDENTIFICATION</scope>
    <source>
        <strain evidence="12">J_2021</strain>
        <tissue evidence="12">Erythrocytes</tissue>
    </source>
</reference>
<feature type="region of interest" description="Disordered" evidence="8">
    <location>
        <begin position="1722"/>
        <end position="1746"/>
    </location>
</feature>
<feature type="compositionally biased region" description="Polar residues" evidence="8">
    <location>
        <begin position="311"/>
        <end position="320"/>
    </location>
</feature>
<dbReference type="PROSITE" id="PS51642">
    <property type="entry name" value="HEMOPEXIN_2"/>
    <property type="match status" value="1"/>
</dbReference>
<keyword evidence="2" id="KW-0964">Secreted</keyword>
<feature type="compositionally biased region" description="Polar residues" evidence="8">
    <location>
        <begin position="2830"/>
        <end position="2843"/>
    </location>
</feature>
<feature type="compositionally biased region" description="Basic and acidic residues" evidence="8">
    <location>
        <begin position="2812"/>
        <end position="2824"/>
    </location>
</feature>
<feature type="region of interest" description="Disordered" evidence="8">
    <location>
        <begin position="986"/>
        <end position="1046"/>
    </location>
</feature>
<feature type="compositionally biased region" description="Basic and acidic residues" evidence="8">
    <location>
        <begin position="331"/>
        <end position="345"/>
    </location>
</feature>
<feature type="compositionally biased region" description="Polar residues" evidence="8">
    <location>
        <begin position="995"/>
        <end position="1016"/>
    </location>
</feature>
<feature type="compositionally biased region" description="Polar residues" evidence="8">
    <location>
        <begin position="2858"/>
        <end position="2884"/>
    </location>
</feature>
<feature type="compositionally biased region" description="Polar residues" evidence="8">
    <location>
        <begin position="2593"/>
        <end position="2619"/>
    </location>
</feature>
<dbReference type="SMART" id="SM00201">
    <property type="entry name" value="SO"/>
    <property type="match status" value="2"/>
</dbReference>
<dbReference type="CTD" id="108713558"/>
<feature type="domain" description="SMB" evidence="10">
    <location>
        <begin position="65"/>
        <end position="107"/>
    </location>
</feature>
<feature type="compositionally biased region" description="Basic residues" evidence="8">
    <location>
        <begin position="384"/>
        <end position="398"/>
    </location>
</feature>
<feature type="region of interest" description="Disordered" evidence="8">
    <location>
        <begin position="2725"/>
        <end position="2843"/>
    </location>
</feature>
<feature type="compositionally biased region" description="Polar residues" evidence="8">
    <location>
        <begin position="3024"/>
        <end position="3039"/>
    </location>
</feature>
<feature type="compositionally biased region" description="Basic and acidic residues" evidence="8">
    <location>
        <begin position="492"/>
        <end position="507"/>
    </location>
</feature>
<dbReference type="InterPro" id="IPR000585">
    <property type="entry name" value="Hemopexin-like_dom"/>
</dbReference>
<evidence type="ECO:0000256" key="6">
    <source>
        <dbReference type="ARBA" id="ARBA00023180"/>
    </source>
</evidence>
<dbReference type="Proteomes" id="UP000186698">
    <property type="component" value="Chromosome 4L"/>
</dbReference>
<feature type="region of interest" description="Disordered" evidence="8">
    <location>
        <begin position="2593"/>
        <end position="2710"/>
    </location>
</feature>
<feature type="region of interest" description="Disordered" evidence="8">
    <location>
        <begin position="1336"/>
        <end position="1398"/>
    </location>
</feature>
<feature type="region of interest" description="Disordered" evidence="8">
    <location>
        <begin position="2171"/>
        <end position="2193"/>
    </location>
</feature>
<name>A0A8J1MZD4_XENLA</name>
<evidence type="ECO:0000256" key="5">
    <source>
        <dbReference type="ARBA" id="ARBA00023157"/>
    </source>
</evidence>
<proteinExistence type="predicted"/>
<evidence type="ECO:0000256" key="1">
    <source>
        <dbReference type="ARBA" id="ARBA00004613"/>
    </source>
</evidence>
<feature type="compositionally biased region" description="Low complexity" evidence="8">
    <location>
        <begin position="2392"/>
        <end position="2403"/>
    </location>
</feature>
<feature type="region of interest" description="Disordered" evidence="8">
    <location>
        <begin position="107"/>
        <end position="632"/>
    </location>
</feature>
<feature type="region of interest" description="Disordered" evidence="8">
    <location>
        <begin position="2226"/>
        <end position="2249"/>
    </location>
</feature>
<feature type="region of interest" description="Disordered" evidence="8">
    <location>
        <begin position="1273"/>
        <end position="1294"/>
    </location>
</feature>
<comment type="subcellular location">
    <subcellularLocation>
        <location evidence="1">Secreted</location>
    </subcellularLocation>
</comment>
<feature type="compositionally biased region" description="Basic residues" evidence="8">
    <location>
        <begin position="198"/>
        <end position="210"/>
    </location>
</feature>
<feature type="compositionally biased region" description="Polar residues" evidence="8">
    <location>
        <begin position="2892"/>
        <end position="2906"/>
    </location>
</feature>